<dbReference type="GO" id="GO:0005788">
    <property type="term" value="C:endoplasmic reticulum lumen"/>
    <property type="evidence" value="ECO:0007669"/>
    <property type="project" value="UniProtKB-SubCell"/>
</dbReference>
<dbReference type="Gene3D" id="3.40.30.10">
    <property type="entry name" value="Glutaredoxin"/>
    <property type="match status" value="4"/>
</dbReference>
<keyword evidence="6" id="KW-0256">Endoplasmic reticulum</keyword>
<keyword evidence="4 13" id="KW-0732">Signal</keyword>
<sequence length="585" mass="64215">MAGRSRSGFSRALCVLLCVCLLFISSCSIQASEPSSFELDASEAEALGLEDDTTEGDPLAGFDDTEYGDNDFPTGIGEDDDDDSDFSVLDPDVVVLSTGNFSEFLAANHYVMVEFYAPWCGHCQALAPEYATAATELKSSGIYLAKVDATVEGELAQQYGVQGYPTLFFFVDGKPKPYSHHRTSEAIVSWIKKKVGPAVTEVNTTSEALAILEKGNTVVVALFEELEGNNVEEFTSAARQEDDVLFYHTKNVEVAELLHIKQGGKIPAAVLLKSAAEKIVAFDGDFSRASISEFVLANKLPLVSIFSRDTATEIFESSIKNQIILFASSEDSKSVFPAFEEAAKFFKGKIIFVYVDSHNEEVGKPIVEFFGVTVEKPTIVAFMVSEERPTKFLLEEEPTVEKIKEFAVGFLNGRLKQFYKSEPVPEKNDGDVKIVVGKNFDEIVLDESKDVLLEIYAPWCGHCQALEPIYNKLGKVLRGVGSLVIAKMDGTTNEHPRAKSDGYPTLLFFPAGNKSFDPITVDVERTVKSFYQFLKKNVAIPFTLVKPEKVAEVSQTDSKSDILDSRTSPPGSGKPELSHEAKDEL</sequence>
<reference evidence="16" key="1">
    <citation type="submission" date="2021-08" db="EMBL/GenBank/DDBJ databases">
        <title>WGS assembly of Ceratopteris richardii.</title>
        <authorList>
            <person name="Marchant D.B."/>
            <person name="Chen G."/>
            <person name="Jenkins J."/>
            <person name="Shu S."/>
            <person name="Leebens-Mack J."/>
            <person name="Grimwood J."/>
            <person name="Schmutz J."/>
            <person name="Soltis P."/>
            <person name="Soltis D."/>
            <person name="Chen Z.-H."/>
        </authorList>
    </citation>
    <scope>NUCLEOTIDE SEQUENCE</scope>
    <source>
        <strain evidence="16">Whitten #5841</strain>
        <tissue evidence="16">Leaf</tissue>
    </source>
</reference>
<dbReference type="Pfam" id="PF00085">
    <property type="entry name" value="Thioredoxin"/>
    <property type="match status" value="2"/>
</dbReference>
<dbReference type="PRINTS" id="PR00421">
    <property type="entry name" value="THIOREDOXIN"/>
</dbReference>
<feature type="signal peptide" evidence="13">
    <location>
        <begin position="1"/>
        <end position="31"/>
    </location>
</feature>
<feature type="disulfide bond" description="Redox-active" evidence="11">
    <location>
        <begin position="120"/>
        <end position="123"/>
    </location>
</feature>
<feature type="disulfide bond" description="Redox-active" evidence="11">
    <location>
        <begin position="460"/>
        <end position="463"/>
    </location>
</feature>
<dbReference type="CDD" id="cd02961">
    <property type="entry name" value="PDI_a_family"/>
    <property type="match status" value="1"/>
</dbReference>
<dbReference type="PROSITE" id="PS00194">
    <property type="entry name" value="THIOREDOXIN_1"/>
    <property type="match status" value="2"/>
</dbReference>
<dbReference type="PANTHER" id="PTHR18929:SF246">
    <property type="entry name" value="PROTEIN DISULFIDE ISOMERASE-LIKE 1-4"/>
    <property type="match status" value="1"/>
</dbReference>
<evidence type="ECO:0000256" key="9">
    <source>
        <dbReference type="ARBA" id="ARBA00023235"/>
    </source>
</evidence>
<dbReference type="PROSITE" id="PS51257">
    <property type="entry name" value="PROKAR_LIPOPROTEIN"/>
    <property type="match status" value="1"/>
</dbReference>
<comment type="subcellular location">
    <subcellularLocation>
        <location evidence="2">Endoplasmic reticulum lumen</location>
    </subcellularLocation>
</comment>
<evidence type="ECO:0000256" key="6">
    <source>
        <dbReference type="ARBA" id="ARBA00022824"/>
    </source>
</evidence>
<proteinExistence type="inferred from homology"/>
<evidence type="ECO:0000256" key="14">
    <source>
        <dbReference type="SAM" id="MobiDB-lite"/>
    </source>
</evidence>
<keyword evidence="10 11" id="KW-0676">Redox-active center</keyword>
<evidence type="ECO:0000256" key="4">
    <source>
        <dbReference type="ARBA" id="ARBA00022729"/>
    </source>
</evidence>
<dbReference type="FunFam" id="3.40.30.10:FF:000023">
    <property type="entry name" value="Protein disulfide-isomerase"/>
    <property type="match status" value="1"/>
</dbReference>
<dbReference type="InterPro" id="IPR005788">
    <property type="entry name" value="PDI_thioredoxin-like_dom"/>
</dbReference>
<evidence type="ECO:0000259" key="15">
    <source>
        <dbReference type="PROSITE" id="PS51352"/>
    </source>
</evidence>
<comment type="similarity">
    <text evidence="3 12">Belongs to the protein disulfide isomerase family.</text>
</comment>
<evidence type="ECO:0000256" key="1">
    <source>
        <dbReference type="ARBA" id="ARBA00001182"/>
    </source>
</evidence>
<name>A0A8T2RBT0_CERRI</name>
<keyword evidence="5" id="KW-0677">Repeat</keyword>
<dbReference type="FunFam" id="3.40.30.10:FF:000134">
    <property type="entry name" value="Protein disulfide-isomerase"/>
    <property type="match status" value="1"/>
</dbReference>
<dbReference type="EMBL" id="CM035433">
    <property type="protein sequence ID" value="KAH7293307.1"/>
    <property type="molecule type" value="Genomic_DNA"/>
</dbReference>
<gene>
    <name evidence="16" type="ORF">KP509_28G020200</name>
</gene>
<feature type="region of interest" description="Disordered" evidence="14">
    <location>
        <begin position="552"/>
        <end position="585"/>
    </location>
</feature>
<dbReference type="Pfam" id="PF13848">
    <property type="entry name" value="Thioredoxin_6"/>
    <property type="match status" value="1"/>
</dbReference>
<keyword evidence="8" id="KW-0325">Glycoprotein</keyword>
<evidence type="ECO:0000313" key="17">
    <source>
        <dbReference type="Proteomes" id="UP000825935"/>
    </source>
</evidence>
<dbReference type="PROSITE" id="PS51352">
    <property type="entry name" value="THIOREDOXIN_2"/>
    <property type="match status" value="2"/>
</dbReference>
<evidence type="ECO:0000256" key="8">
    <source>
        <dbReference type="ARBA" id="ARBA00023180"/>
    </source>
</evidence>
<evidence type="ECO:0000256" key="13">
    <source>
        <dbReference type="RuleBase" id="RU361130"/>
    </source>
</evidence>
<evidence type="ECO:0000256" key="11">
    <source>
        <dbReference type="PIRSR" id="PIRSR605792-51"/>
    </source>
</evidence>
<dbReference type="Proteomes" id="UP000825935">
    <property type="component" value="Chromosome 28"/>
</dbReference>
<dbReference type="FunFam" id="3.40.30.10:FF:000042">
    <property type="entry name" value="protein disulfide-isomerase A2"/>
    <property type="match status" value="1"/>
</dbReference>
<dbReference type="OMA" id="REDYVWS"/>
<protein>
    <recommendedName>
        <fullName evidence="13">Protein disulfide-isomerase</fullName>
        <ecNumber evidence="13">5.3.4.1</ecNumber>
    </recommendedName>
</protein>
<evidence type="ECO:0000256" key="5">
    <source>
        <dbReference type="ARBA" id="ARBA00022737"/>
    </source>
</evidence>
<keyword evidence="17" id="KW-1185">Reference proteome</keyword>
<dbReference type="FunFam" id="3.40.30.10:FF:000109">
    <property type="entry name" value="Protein disulfide-isomerase"/>
    <property type="match status" value="1"/>
</dbReference>
<evidence type="ECO:0000256" key="7">
    <source>
        <dbReference type="ARBA" id="ARBA00023157"/>
    </source>
</evidence>
<evidence type="ECO:0000256" key="2">
    <source>
        <dbReference type="ARBA" id="ARBA00004319"/>
    </source>
</evidence>
<dbReference type="AlphaFoldDB" id="A0A8T2RBT0"/>
<dbReference type="GO" id="GO:0006457">
    <property type="term" value="P:protein folding"/>
    <property type="evidence" value="ECO:0007669"/>
    <property type="project" value="TreeGrafter"/>
</dbReference>
<organism evidence="16 17">
    <name type="scientific">Ceratopteris richardii</name>
    <name type="common">Triangle waterfern</name>
    <dbReference type="NCBI Taxonomy" id="49495"/>
    <lineage>
        <taxon>Eukaryota</taxon>
        <taxon>Viridiplantae</taxon>
        <taxon>Streptophyta</taxon>
        <taxon>Embryophyta</taxon>
        <taxon>Tracheophyta</taxon>
        <taxon>Polypodiopsida</taxon>
        <taxon>Polypodiidae</taxon>
        <taxon>Polypodiales</taxon>
        <taxon>Pteridineae</taxon>
        <taxon>Pteridaceae</taxon>
        <taxon>Parkerioideae</taxon>
        <taxon>Ceratopteris</taxon>
    </lineage>
</organism>
<keyword evidence="9 13" id="KW-0413">Isomerase</keyword>
<dbReference type="InterPro" id="IPR036249">
    <property type="entry name" value="Thioredoxin-like_sf"/>
</dbReference>
<feature type="chain" id="PRO_5035960047" description="Protein disulfide-isomerase" evidence="13">
    <location>
        <begin position="32"/>
        <end position="585"/>
    </location>
</feature>
<evidence type="ECO:0000313" key="16">
    <source>
        <dbReference type="EMBL" id="KAH7293307.1"/>
    </source>
</evidence>
<dbReference type="NCBIfam" id="TIGR01126">
    <property type="entry name" value="pdi_dom"/>
    <property type="match status" value="1"/>
</dbReference>
<accession>A0A8T2RBT0</accession>
<dbReference type="GO" id="GO:0003756">
    <property type="term" value="F:protein disulfide isomerase activity"/>
    <property type="evidence" value="ECO:0007669"/>
    <property type="project" value="UniProtKB-EC"/>
</dbReference>
<feature type="region of interest" description="Disordered" evidence="14">
    <location>
        <begin position="49"/>
        <end position="83"/>
    </location>
</feature>
<keyword evidence="7 11" id="KW-1015">Disulfide bond</keyword>
<evidence type="ECO:0000256" key="3">
    <source>
        <dbReference type="ARBA" id="ARBA00006347"/>
    </source>
</evidence>
<feature type="domain" description="Thioredoxin" evidence="15">
    <location>
        <begin position="397"/>
        <end position="539"/>
    </location>
</feature>
<dbReference type="GO" id="GO:0034976">
    <property type="term" value="P:response to endoplasmic reticulum stress"/>
    <property type="evidence" value="ECO:0007669"/>
    <property type="project" value="TreeGrafter"/>
</dbReference>
<comment type="catalytic activity">
    <reaction evidence="1 13">
        <text>Catalyzes the rearrangement of -S-S- bonds in proteins.</text>
        <dbReference type="EC" id="5.3.4.1"/>
    </reaction>
</comment>
<comment type="caution">
    <text evidence="16">The sequence shown here is derived from an EMBL/GenBank/DDBJ whole genome shotgun (WGS) entry which is preliminary data.</text>
</comment>
<dbReference type="NCBIfam" id="TIGR01130">
    <property type="entry name" value="ER_PDI_fam"/>
    <property type="match status" value="1"/>
</dbReference>
<dbReference type="CDD" id="cd02982">
    <property type="entry name" value="PDI_b'_family"/>
    <property type="match status" value="1"/>
</dbReference>
<evidence type="ECO:0000256" key="10">
    <source>
        <dbReference type="ARBA" id="ARBA00023284"/>
    </source>
</evidence>
<dbReference type="OrthoDB" id="427280at2759"/>
<feature type="domain" description="Thioredoxin" evidence="15">
    <location>
        <begin position="53"/>
        <end position="196"/>
    </location>
</feature>
<dbReference type="PANTHER" id="PTHR18929">
    <property type="entry name" value="PROTEIN DISULFIDE ISOMERASE"/>
    <property type="match status" value="1"/>
</dbReference>
<dbReference type="EC" id="5.3.4.1" evidence="13"/>
<evidence type="ECO:0000256" key="12">
    <source>
        <dbReference type="RuleBase" id="RU004208"/>
    </source>
</evidence>
<dbReference type="CDD" id="cd02981">
    <property type="entry name" value="PDI_b_family"/>
    <property type="match status" value="1"/>
</dbReference>
<dbReference type="InterPro" id="IPR005792">
    <property type="entry name" value="Prot_disulphide_isomerase"/>
</dbReference>
<dbReference type="InterPro" id="IPR013766">
    <property type="entry name" value="Thioredoxin_domain"/>
</dbReference>
<dbReference type="InterPro" id="IPR017937">
    <property type="entry name" value="Thioredoxin_CS"/>
</dbReference>
<dbReference type="SUPFAM" id="SSF52833">
    <property type="entry name" value="Thioredoxin-like"/>
    <property type="match status" value="4"/>
</dbReference>
<feature type="compositionally biased region" description="Basic and acidic residues" evidence="14">
    <location>
        <begin position="576"/>
        <end position="585"/>
    </location>
</feature>
<dbReference type="CDD" id="cd02995">
    <property type="entry name" value="PDI_a_PDI_a'_C"/>
    <property type="match status" value="1"/>
</dbReference>